<name>A0ABV3LA89_9RHOB</name>
<keyword evidence="2 4" id="KW-0418">Kinase</keyword>
<dbReference type="PANTHER" id="PTHR10584:SF166">
    <property type="entry name" value="RIBOKINASE"/>
    <property type="match status" value="1"/>
</dbReference>
<dbReference type="GO" id="GO:0016301">
    <property type="term" value="F:kinase activity"/>
    <property type="evidence" value="ECO:0007669"/>
    <property type="project" value="UniProtKB-KW"/>
</dbReference>
<gene>
    <name evidence="4" type="ORF">AB0T83_17045</name>
</gene>
<evidence type="ECO:0000313" key="4">
    <source>
        <dbReference type="EMBL" id="MEV8468485.1"/>
    </source>
</evidence>
<evidence type="ECO:0000256" key="2">
    <source>
        <dbReference type="ARBA" id="ARBA00022777"/>
    </source>
</evidence>
<evidence type="ECO:0000256" key="1">
    <source>
        <dbReference type="ARBA" id="ARBA00022679"/>
    </source>
</evidence>
<dbReference type="PANTHER" id="PTHR10584">
    <property type="entry name" value="SUGAR KINASE"/>
    <property type="match status" value="1"/>
</dbReference>
<keyword evidence="1" id="KW-0808">Transferase</keyword>
<reference evidence="4 5" key="1">
    <citation type="submission" date="2024-07" db="EMBL/GenBank/DDBJ databases">
        <authorList>
            <person name="Kang M."/>
        </authorList>
    </citation>
    <scope>NUCLEOTIDE SEQUENCE [LARGE SCALE GENOMIC DNA]</scope>
    <source>
        <strain evidence="4 5">DFM31</strain>
    </source>
</reference>
<dbReference type="InterPro" id="IPR011611">
    <property type="entry name" value="PfkB_dom"/>
</dbReference>
<sequence length="298" mass="31138">MAKNTSFIPCIGSVLWDFVGRHPHAMRLGDDRPGRITRQTGGVAMNVAATLVRFGARPTVLTCIGTDPNGEDLMAACREKGVDTSLVLRRADLPTDRYMAVEGANGLIAAIADAHSLEKAGGDILAPFRDGRLASAEAPYRGAVVLDGNLPETLLAEIAEDPIFAAADLRIVPASPGKAQRLRPFLSAPNATLYINREEAGLLYDTEFRSSAEAAAALAANGCARVLVTDGARPATDASPDQVLTAHPPIVEQRCVTGAGDTFMASHIAAEAAGHKRSFALEAALQAAATFVSGQDIA</sequence>
<evidence type="ECO:0000313" key="5">
    <source>
        <dbReference type="Proteomes" id="UP001553161"/>
    </source>
</evidence>
<proteinExistence type="predicted"/>
<dbReference type="SUPFAM" id="SSF53613">
    <property type="entry name" value="Ribokinase-like"/>
    <property type="match status" value="1"/>
</dbReference>
<protein>
    <submittedName>
        <fullName evidence="4">PfkB family carbohydrate kinase</fullName>
    </submittedName>
</protein>
<dbReference type="Pfam" id="PF00294">
    <property type="entry name" value="PfkB"/>
    <property type="match status" value="1"/>
</dbReference>
<dbReference type="Gene3D" id="3.40.1190.20">
    <property type="match status" value="1"/>
</dbReference>
<dbReference type="PROSITE" id="PS00583">
    <property type="entry name" value="PFKB_KINASES_1"/>
    <property type="match status" value="1"/>
</dbReference>
<dbReference type="Proteomes" id="UP001553161">
    <property type="component" value="Unassembled WGS sequence"/>
</dbReference>
<evidence type="ECO:0000259" key="3">
    <source>
        <dbReference type="Pfam" id="PF00294"/>
    </source>
</evidence>
<keyword evidence="5" id="KW-1185">Reference proteome</keyword>
<dbReference type="RefSeq" id="WP_366194438.1">
    <property type="nucleotide sequence ID" value="NZ_JBFBVU010000030.1"/>
</dbReference>
<dbReference type="InterPro" id="IPR029056">
    <property type="entry name" value="Ribokinase-like"/>
</dbReference>
<accession>A0ABV3LA89</accession>
<dbReference type="InterPro" id="IPR002173">
    <property type="entry name" value="Carboh/pur_kinase_PfkB_CS"/>
</dbReference>
<dbReference type="EMBL" id="JBFBVU010000030">
    <property type="protein sequence ID" value="MEV8468485.1"/>
    <property type="molecule type" value="Genomic_DNA"/>
</dbReference>
<organism evidence="4 5">
    <name type="scientific">Meridianimarinicoccus marinus</name>
    <dbReference type="NCBI Taxonomy" id="3231483"/>
    <lineage>
        <taxon>Bacteria</taxon>
        <taxon>Pseudomonadati</taxon>
        <taxon>Pseudomonadota</taxon>
        <taxon>Alphaproteobacteria</taxon>
        <taxon>Rhodobacterales</taxon>
        <taxon>Paracoccaceae</taxon>
        <taxon>Meridianimarinicoccus</taxon>
    </lineage>
</organism>
<comment type="caution">
    <text evidence="4">The sequence shown here is derived from an EMBL/GenBank/DDBJ whole genome shotgun (WGS) entry which is preliminary data.</text>
</comment>
<feature type="domain" description="Carbohydrate kinase PfkB" evidence="3">
    <location>
        <begin position="7"/>
        <end position="293"/>
    </location>
</feature>